<reference evidence="5" key="1">
    <citation type="journal article" date="2021" name="Nat. Commun.">
        <title>Genomic analyses provide insights into spinach domestication and the genetic basis of agronomic traits.</title>
        <authorList>
            <person name="Cai X."/>
            <person name="Sun X."/>
            <person name="Xu C."/>
            <person name="Sun H."/>
            <person name="Wang X."/>
            <person name="Ge C."/>
            <person name="Zhang Z."/>
            <person name="Wang Q."/>
            <person name="Fei Z."/>
            <person name="Jiao C."/>
            <person name="Wang Q."/>
        </authorList>
    </citation>
    <scope>NUCLEOTIDE SEQUENCE [LARGE SCALE GENOMIC DNA]</scope>
    <source>
        <strain evidence="5">cv. Varoflay</strain>
    </source>
</reference>
<evidence type="ECO:0000259" key="2">
    <source>
        <dbReference type="Pfam" id="PF23399"/>
    </source>
</evidence>
<evidence type="ECO:0000313" key="6">
    <source>
        <dbReference type="RefSeq" id="XP_021842057.2"/>
    </source>
</evidence>
<feature type="region of interest" description="Disordered" evidence="1">
    <location>
        <begin position="778"/>
        <end position="802"/>
    </location>
</feature>
<feature type="compositionally biased region" description="Polar residues" evidence="1">
    <location>
        <begin position="905"/>
        <end position="915"/>
    </location>
</feature>
<feature type="compositionally biased region" description="Basic and acidic residues" evidence="1">
    <location>
        <begin position="175"/>
        <end position="188"/>
    </location>
</feature>
<dbReference type="Pfam" id="PF23402">
    <property type="entry name" value="LTI65_LTI78_NYQTKV"/>
    <property type="match status" value="2"/>
</dbReference>
<feature type="domain" description="LTI65/LTI78 N-terminal" evidence="4">
    <location>
        <begin position="34"/>
        <end position="92"/>
    </location>
</feature>
<evidence type="ECO:0000259" key="3">
    <source>
        <dbReference type="Pfam" id="PF23402"/>
    </source>
</evidence>
<reference evidence="6" key="2">
    <citation type="submission" date="2025-08" db="UniProtKB">
        <authorList>
            <consortium name="RefSeq"/>
        </authorList>
    </citation>
    <scope>IDENTIFICATION</scope>
    <source>
        <tissue evidence="6">Leaf</tissue>
    </source>
</reference>
<dbReference type="Pfam" id="PF23399">
    <property type="entry name" value="LTI65_PGEED"/>
    <property type="match status" value="1"/>
</dbReference>
<sequence>MNNQMERPTGHTTHVDDPHMHGQDVDINGQNEEHHGEKKSVLKKVKAKAKKIKDTIKDHVGHGHDHHEEDDDEDDEMDMDPEIHGTHTAQSTMPGQEGVARQQMHEPIIGERTAGEGAHVMSKPRQQMHEPTFGERTAGEGAPHAMSKPGDYQTFDPTTARYTPGQDETLGWSRTDARRPQDFEEKPYAPKNTPVAMHSGGGHSASTGALDMGKKGAPVKLGGVVGGVERDPQAPKDVGVDRHPANYQAKVTDPTATGKDPLVAQSFMAGLHTSKIDERSVEGVINAPASKPHGDLRTFDLTTTDYVPGQEETLGWSRADTGRLNRSEEVSNASYNTPIAAHSGHESHDSTAAQRFMPGLHRRNMGEGTAVQGVVHSPTTKQQGHYQTFDPTSASYVPGQEETLGWSRTDTGRQHGSEKLSSAIKNTPTAAHSGNESHDPMAAQGFMGGPHRSKVDERTAMEGVIHSPESNPKGDYHTFDPNATSYFPGQEETLGWSRTDTGRTHTGRIHGMGAEEERGTGKLGGLIQNPGFLEKDPNTARVPGERHHAGNYETKVSDPTGKGGEEVGVTPILHQLDKMNIFDESQQKPRADNVHLNRTEHTPQSEKITTGSHNQFYPEPVTSETSTFLQQSTSPISEGPRDMSEQKQGSYTGKVSSAAAMVADKAKQATNSVTSKLGYGGNSDQHPTSVSSAMHDKSSEPRGYGEKITGATAAITNKAVQAKDVVASKLGYGGTHERQPPVQEGASKGGGSIVGTVKEKMAPVYDKGATVGSTMASKVQGSGTEHEVQFTGPTIGPTAGVDKGVSMKEYLVEKLKPGEEDKALSEAITAALPVHKRREDVSKSGEFGEGEARKVTIIGRVTESDEVAQRLGRSDEKNYDNAGTGMASPGKGVMDRIKEAATSWFQSSGEFPSQYTTTQGTEGSTIISSTESEQKRADEAGFQ</sequence>
<dbReference type="RefSeq" id="XP_021842057.2">
    <property type="nucleotide sequence ID" value="XM_021986365.2"/>
</dbReference>
<dbReference type="Pfam" id="PF07918">
    <property type="entry name" value="CAP160"/>
    <property type="match status" value="2"/>
</dbReference>
<feature type="compositionally biased region" description="Acidic residues" evidence="1">
    <location>
        <begin position="68"/>
        <end position="80"/>
    </location>
</feature>
<feature type="region of interest" description="Disordered" evidence="1">
    <location>
        <begin position="871"/>
        <end position="892"/>
    </location>
</feature>
<dbReference type="InterPro" id="IPR057058">
    <property type="entry name" value="LTI65_LTI78_NYQTKV"/>
</dbReference>
<dbReference type="InterPro" id="IPR056605">
    <property type="entry name" value="LTI65_LTI78_N"/>
</dbReference>
<evidence type="ECO:0000313" key="5">
    <source>
        <dbReference type="Proteomes" id="UP000813463"/>
    </source>
</evidence>
<feature type="domain" description="LTI65/LTI78 PGEED repeat" evidence="2">
    <location>
        <begin position="802"/>
        <end position="832"/>
    </location>
</feature>
<dbReference type="GO" id="GO:0009737">
    <property type="term" value="P:response to abscisic acid"/>
    <property type="evidence" value="ECO:0007669"/>
    <property type="project" value="InterPro"/>
</dbReference>
<feature type="compositionally biased region" description="Low complexity" evidence="1">
    <location>
        <begin position="916"/>
        <end position="931"/>
    </location>
</feature>
<feature type="region of interest" description="Disordered" evidence="1">
    <location>
        <begin position="1"/>
        <end position="102"/>
    </location>
</feature>
<feature type="region of interest" description="Disordered" evidence="1">
    <location>
        <begin position="116"/>
        <end position="214"/>
    </location>
</feature>
<feature type="region of interest" description="Disordered" evidence="1">
    <location>
        <begin position="905"/>
        <end position="943"/>
    </location>
</feature>
<dbReference type="InterPro" id="IPR012418">
    <property type="entry name" value="CAP160"/>
</dbReference>
<feature type="region of interest" description="Disordered" evidence="1">
    <location>
        <begin position="588"/>
        <end position="652"/>
    </location>
</feature>
<feature type="region of interest" description="Disordered" evidence="1">
    <location>
        <begin position="528"/>
        <end position="564"/>
    </location>
</feature>
<dbReference type="GO" id="GO:0006950">
    <property type="term" value="P:response to stress"/>
    <property type="evidence" value="ECO:0000318"/>
    <property type="project" value="GO_Central"/>
</dbReference>
<dbReference type="InterPro" id="IPR057059">
    <property type="entry name" value="LTI65/LTI78_PGEED"/>
</dbReference>
<proteinExistence type="predicted"/>
<evidence type="ECO:0000259" key="4">
    <source>
        <dbReference type="Pfam" id="PF23403"/>
    </source>
</evidence>
<feature type="region of interest" description="Disordered" evidence="1">
    <location>
        <begin position="486"/>
        <end position="508"/>
    </location>
</feature>
<name>A0A9R0I3Z9_SPIOL</name>
<dbReference type="Proteomes" id="UP000813463">
    <property type="component" value="Chromosome 3"/>
</dbReference>
<feature type="region of interest" description="Disordered" evidence="1">
    <location>
        <begin position="674"/>
        <end position="705"/>
    </location>
</feature>
<evidence type="ECO:0000256" key="1">
    <source>
        <dbReference type="SAM" id="MobiDB-lite"/>
    </source>
</evidence>
<dbReference type="PANTHER" id="PTHR33836:SF1">
    <property type="entry name" value="LOW-TEMPERATURE-INDUCED 65 KDA PROTEIN-RELATED"/>
    <property type="match status" value="1"/>
</dbReference>
<gene>
    <name evidence="6" type="primary">LOC110782248</name>
</gene>
<keyword evidence="5" id="KW-1185">Reference proteome</keyword>
<feature type="compositionally biased region" description="Basic and acidic residues" evidence="1">
    <location>
        <begin position="533"/>
        <end position="550"/>
    </location>
</feature>
<dbReference type="InterPro" id="IPR037491">
    <property type="entry name" value="LTI78/LTI65"/>
</dbReference>
<feature type="compositionally biased region" description="Basic and acidic residues" evidence="1">
    <location>
        <begin position="52"/>
        <end position="67"/>
    </location>
</feature>
<feature type="compositionally biased region" description="Polar residues" evidence="1">
    <location>
        <begin position="682"/>
        <end position="692"/>
    </location>
</feature>
<feature type="compositionally biased region" description="Polar residues" evidence="1">
    <location>
        <begin position="605"/>
        <end position="615"/>
    </location>
</feature>
<feature type="domain" description="LTI65/LTI78 NYQTKV repeat" evidence="3">
    <location>
        <begin position="227"/>
        <end position="260"/>
    </location>
</feature>
<feature type="compositionally biased region" description="Basic and acidic residues" evidence="1">
    <location>
        <begin position="694"/>
        <end position="705"/>
    </location>
</feature>
<organism evidence="5 6">
    <name type="scientific">Spinacia oleracea</name>
    <name type="common">Spinach</name>
    <dbReference type="NCBI Taxonomy" id="3562"/>
    <lineage>
        <taxon>Eukaryota</taxon>
        <taxon>Viridiplantae</taxon>
        <taxon>Streptophyta</taxon>
        <taxon>Embryophyta</taxon>
        <taxon>Tracheophyta</taxon>
        <taxon>Spermatophyta</taxon>
        <taxon>Magnoliopsida</taxon>
        <taxon>eudicotyledons</taxon>
        <taxon>Gunneridae</taxon>
        <taxon>Pentapetalae</taxon>
        <taxon>Caryophyllales</taxon>
        <taxon>Chenopodiaceae</taxon>
        <taxon>Chenopodioideae</taxon>
        <taxon>Anserineae</taxon>
        <taxon>Spinacia</taxon>
    </lineage>
</organism>
<feature type="compositionally biased region" description="Polar residues" evidence="1">
    <location>
        <begin position="622"/>
        <end position="636"/>
    </location>
</feature>
<feature type="compositionally biased region" description="Basic residues" evidence="1">
    <location>
        <begin position="41"/>
        <end position="51"/>
    </location>
</feature>
<feature type="compositionally biased region" description="Basic and acidic residues" evidence="1">
    <location>
        <begin position="13"/>
        <end position="24"/>
    </location>
</feature>
<dbReference type="Pfam" id="PF23403">
    <property type="entry name" value="LTI65_LTI78_N"/>
    <property type="match status" value="1"/>
</dbReference>
<dbReference type="PANTHER" id="PTHR33836">
    <property type="entry name" value="LOW-TEMPERATURE-INDUCED 65 KDA PROTEIN-RELATED"/>
    <property type="match status" value="1"/>
</dbReference>
<feature type="compositionally biased region" description="Basic and acidic residues" evidence="1">
    <location>
        <begin position="932"/>
        <end position="943"/>
    </location>
</feature>
<dbReference type="GeneID" id="110782248"/>
<dbReference type="KEGG" id="soe:110782248"/>
<feature type="compositionally biased region" description="Polar residues" evidence="1">
    <location>
        <begin position="1"/>
        <end position="12"/>
    </location>
</feature>
<accession>A0A9R0I3Z9</accession>
<feature type="domain" description="LTI65/LTI78 NYQTKV repeat" evidence="3">
    <location>
        <begin position="528"/>
        <end position="584"/>
    </location>
</feature>
<dbReference type="AlphaFoldDB" id="A0A9R0I3Z9"/>
<feature type="region of interest" description="Disordered" evidence="1">
    <location>
        <begin position="731"/>
        <end position="753"/>
    </location>
</feature>
<protein>
    <submittedName>
        <fullName evidence="6">Low-temperature-induced 65 kDa protein</fullName>
    </submittedName>
</protein>
<feature type="compositionally biased region" description="Basic and acidic residues" evidence="1">
    <location>
        <begin position="31"/>
        <end position="40"/>
    </location>
</feature>
<feature type="compositionally biased region" description="Basic and acidic residues" evidence="1">
    <location>
        <begin position="588"/>
        <end position="604"/>
    </location>
</feature>